<dbReference type="InterPro" id="IPR053185">
    <property type="entry name" value="SET_domain_protein"/>
</dbReference>
<reference evidence="3 4" key="1">
    <citation type="submission" date="2018-05" db="EMBL/GenBank/DDBJ databases">
        <title>Genome sequencing and assembly of the regulated plant pathogen Lachnellula willkommii and related sister species for the development of diagnostic species identification markers.</title>
        <authorList>
            <person name="Giroux E."/>
            <person name="Bilodeau G."/>
        </authorList>
    </citation>
    <scope>NUCLEOTIDE SEQUENCE [LARGE SCALE GENOMIC DNA]</scope>
    <source>
        <strain evidence="3 4">CBS 160.35</strain>
    </source>
</reference>
<dbReference type="SUPFAM" id="SSF82199">
    <property type="entry name" value="SET domain"/>
    <property type="match status" value="1"/>
</dbReference>
<dbReference type="CDD" id="cd20071">
    <property type="entry name" value="SET_SMYD"/>
    <property type="match status" value="1"/>
</dbReference>
<accession>A0A8H8U921</accession>
<organism evidence="3 4">
    <name type="scientific">Lachnellula occidentalis</name>
    <dbReference type="NCBI Taxonomy" id="215460"/>
    <lineage>
        <taxon>Eukaryota</taxon>
        <taxon>Fungi</taxon>
        <taxon>Dikarya</taxon>
        <taxon>Ascomycota</taxon>
        <taxon>Pezizomycotina</taxon>
        <taxon>Leotiomycetes</taxon>
        <taxon>Helotiales</taxon>
        <taxon>Lachnaceae</taxon>
        <taxon>Lachnellula</taxon>
    </lineage>
</organism>
<dbReference type="PANTHER" id="PTHR47332:SF4">
    <property type="entry name" value="SET DOMAIN-CONTAINING PROTEIN 5"/>
    <property type="match status" value="1"/>
</dbReference>
<dbReference type="Pfam" id="PF00856">
    <property type="entry name" value="SET"/>
    <property type="match status" value="1"/>
</dbReference>
<dbReference type="SMART" id="SM00317">
    <property type="entry name" value="SET"/>
    <property type="match status" value="1"/>
</dbReference>
<feature type="domain" description="SET" evidence="2">
    <location>
        <begin position="21"/>
        <end position="163"/>
    </location>
</feature>
<keyword evidence="4" id="KW-1185">Reference proteome</keyword>
<dbReference type="OrthoDB" id="265717at2759"/>
<protein>
    <submittedName>
        <fullName evidence="3">SET domain-containing protein</fullName>
    </submittedName>
</protein>
<sequence length="366" mass="40749">MAPSRLSPSNDTPTDCPTPGKSIWTIESISGKGKGVIAAIDIKPGKLLISEAPLITTECITSIETTERDLAHALRALPKDSQRAFLSLHNNYPGKNPLSNIIRSNGYPLGPASEVGGVFANISRVNHSCRPNAVHAWNPLLNVETVYAVRSIRQGEEITLSYHAGGPSTTRKEILKEGFGFDCTCEICSLPPAELEASDSRLIRAQILDSTIGDPESVWYSPGKVLRNCKTLLGIYEEEGIRDDRLTRLYFDAFQVVNMHGDQARASVWARRYCEEKKRSAGRDSIDLLEMMPFVKNPSKHDSFGSANDWETGVKDVPKDLDKEAFEEWLWREKVQTVVVGLSLDLCWERMALEDRSWKSIESRAT</sequence>
<dbReference type="InterPro" id="IPR001214">
    <property type="entry name" value="SET_dom"/>
</dbReference>
<comment type="caution">
    <text evidence="3">The sequence shown here is derived from an EMBL/GenBank/DDBJ whole genome shotgun (WGS) entry which is preliminary data.</text>
</comment>
<feature type="region of interest" description="Disordered" evidence="1">
    <location>
        <begin position="1"/>
        <end position="21"/>
    </location>
</feature>
<evidence type="ECO:0000256" key="1">
    <source>
        <dbReference type="SAM" id="MobiDB-lite"/>
    </source>
</evidence>
<gene>
    <name evidence="3" type="primary">set5_3</name>
    <name evidence="3" type="ORF">LOCC1_G007763</name>
</gene>
<dbReference type="PANTHER" id="PTHR47332">
    <property type="entry name" value="SET DOMAIN-CONTAINING PROTEIN 5"/>
    <property type="match status" value="1"/>
</dbReference>
<feature type="compositionally biased region" description="Polar residues" evidence="1">
    <location>
        <begin position="1"/>
        <end position="15"/>
    </location>
</feature>
<dbReference type="PROSITE" id="PS50280">
    <property type="entry name" value="SET"/>
    <property type="match status" value="1"/>
</dbReference>
<name>A0A8H8U921_9HELO</name>
<proteinExistence type="predicted"/>
<dbReference type="EMBL" id="QGMI01000571">
    <property type="protein sequence ID" value="TVY38790.1"/>
    <property type="molecule type" value="Genomic_DNA"/>
</dbReference>
<evidence type="ECO:0000313" key="3">
    <source>
        <dbReference type="EMBL" id="TVY38790.1"/>
    </source>
</evidence>
<dbReference type="AlphaFoldDB" id="A0A8H8U921"/>
<dbReference type="Proteomes" id="UP000443090">
    <property type="component" value="Unassembled WGS sequence"/>
</dbReference>
<evidence type="ECO:0000313" key="4">
    <source>
        <dbReference type="Proteomes" id="UP000443090"/>
    </source>
</evidence>
<dbReference type="InterPro" id="IPR046341">
    <property type="entry name" value="SET_dom_sf"/>
</dbReference>
<dbReference type="Gene3D" id="2.170.270.10">
    <property type="entry name" value="SET domain"/>
    <property type="match status" value="1"/>
</dbReference>
<evidence type="ECO:0000259" key="2">
    <source>
        <dbReference type="PROSITE" id="PS50280"/>
    </source>
</evidence>